<dbReference type="EMBL" id="LGCL01000023">
    <property type="protein sequence ID" value="KPL77269.1"/>
    <property type="molecule type" value="Genomic_DNA"/>
</dbReference>
<keyword evidence="2" id="KW-0812">Transmembrane</keyword>
<name>A0A0P6Y6Q7_9CHLR</name>
<dbReference type="AlphaFoldDB" id="A0A0P6Y6Q7"/>
<evidence type="ECO:0000256" key="1">
    <source>
        <dbReference type="SAM" id="Coils"/>
    </source>
</evidence>
<dbReference type="Proteomes" id="UP000050417">
    <property type="component" value="Unassembled WGS sequence"/>
</dbReference>
<evidence type="ECO:0000256" key="2">
    <source>
        <dbReference type="SAM" id="Phobius"/>
    </source>
</evidence>
<protein>
    <submittedName>
        <fullName evidence="3">Uncharacterized protein</fullName>
    </submittedName>
</protein>
<keyword evidence="4" id="KW-1185">Reference proteome</keyword>
<dbReference type="PANTHER" id="PTHR48174:SF5">
    <property type="entry name" value="VACUOLAR PROTEIN SORTING-ASSOCIATED PROTEIN 62"/>
    <property type="match status" value="1"/>
</dbReference>
<organism evidence="3 4">
    <name type="scientific">Ornatilinea apprima</name>
    <dbReference type="NCBI Taxonomy" id="1134406"/>
    <lineage>
        <taxon>Bacteria</taxon>
        <taxon>Bacillati</taxon>
        <taxon>Chloroflexota</taxon>
        <taxon>Anaerolineae</taxon>
        <taxon>Anaerolineales</taxon>
        <taxon>Anaerolineaceae</taxon>
        <taxon>Ornatilinea</taxon>
    </lineage>
</organism>
<feature type="coiled-coil region" evidence="1">
    <location>
        <begin position="441"/>
        <end position="468"/>
    </location>
</feature>
<dbReference type="PATRIC" id="fig|1134406.4.peg.4037"/>
<gene>
    <name evidence="3" type="ORF">ADN00_09015</name>
</gene>
<evidence type="ECO:0000313" key="3">
    <source>
        <dbReference type="EMBL" id="KPL77269.1"/>
    </source>
</evidence>
<feature type="transmembrane region" description="Helical" evidence="2">
    <location>
        <begin position="535"/>
        <end position="553"/>
    </location>
</feature>
<proteinExistence type="predicted"/>
<keyword evidence="1" id="KW-0175">Coiled coil</keyword>
<evidence type="ECO:0000313" key="4">
    <source>
        <dbReference type="Proteomes" id="UP000050417"/>
    </source>
</evidence>
<dbReference type="STRING" id="1134406.ADN00_09015"/>
<dbReference type="RefSeq" id="WP_075062667.1">
    <property type="nucleotide sequence ID" value="NZ_LGCL01000023.1"/>
</dbReference>
<comment type="caution">
    <text evidence="3">The sequence shown here is derived from an EMBL/GenBank/DDBJ whole genome shotgun (WGS) entry which is preliminary data.</text>
</comment>
<keyword evidence="2" id="KW-0472">Membrane</keyword>
<accession>A0A0P6Y6Q7</accession>
<dbReference type="OrthoDB" id="144586at2"/>
<keyword evidence="2" id="KW-1133">Transmembrane helix</keyword>
<feature type="transmembrane region" description="Helical" evidence="2">
    <location>
        <begin position="565"/>
        <end position="598"/>
    </location>
</feature>
<reference evidence="3 4" key="1">
    <citation type="submission" date="2015-07" db="EMBL/GenBank/DDBJ databases">
        <title>Genome sequence of Ornatilinea apprima DSM 23815.</title>
        <authorList>
            <person name="Hemp J."/>
            <person name="Ward L.M."/>
            <person name="Pace L.A."/>
            <person name="Fischer W.W."/>
        </authorList>
    </citation>
    <scope>NUCLEOTIDE SEQUENCE [LARGE SCALE GENOMIC DNA]</scope>
    <source>
        <strain evidence="3 4">P3M-1</strain>
    </source>
</reference>
<sequence length="606" mass="69123">MDKNEEYELIRQYAPVLKFTRGEKFYPMRVDEYLRSSSLWARLREGAEVCLVPQGSLDVDKLDGSIALPPDALQFLKFIEPVDLPELLEYLQEQIRQKDDFRFHPGKGRLSRVGYLSRFVDLLFSLTLLARGRVSGDTSMAATLEYRRILERNPVYSYYARVVRQNDWLVLQYWYFYAFNNWRSGYFGLNDHEADWEMVNIYLSEQDGSWQPEWLAYACHEFSGDDLRRHWNDPEVQKVGDHPVVFVGAGSHAGYFLPGEYLMELDVPFLAPIYRVVEFIQRRWQSLTGSGSTENENRGNILRIPFVDYARGDGFSVGEGQYISWAPPILLDPTPQWVSEYRGLWGLYAQDPASGENAPSGPMYQRNGALRSAWYNPLGWAGVDKVPTQANTPHVINQQKQTLISRLEELNGLIDQKSGELQGTGVSYQAFQNEAGLSPLMQTTEKKLDDLSDELAGLRREAAAIDLEISALDRYLTQPAQAGSPAFRNHIQRAHTPALPAEGNSGRVEEWWAAASVALMLFGFVLLMIFSRQHIVFGTSVMIALFVFIESSFRRTLSRLINSLAIGLAAAAFLLILFHYFWYFVVFSIIAVGIFILLENLKELIH</sequence>
<dbReference type="PANTHER" id="PTHR48174">
    <property type="entry name" value="DUF946 FAMILY PROTEIN"/>
    <property type="match status" value="1"/>
</dbReference>